<evidence type="ECO:0000313" key="1">
    <source>
        <dbReference type="EMBL" id="TRW93315.1"/>
    </source>
</evidence>
<dbReference type="EMBL" id="RYFG02000101">
    <property type="protein sequence ID" value="TRW93315.1"/>
    <property type="molecule type" value="Genomic_DNA"/>
</dbReference>
<organism evidence="1 2">
    <name type="scientific">Candidatus Methylobacter oryzae</name>
    <dbReference type="NCBI Taxonomy" id="2497749"/>
    <lineage>
        <taxon>Bacteria</taxon>
        <taxon>Pseudomonadati</taxon>
        <taxon>Pseudomonadota</taxon>
        <taxon>Gammaproteobacteria</taxon>
        <taxon>Methylococcales</taxon>
        <taxon>Methylococcaceae</taxon>
        <taxon>Methylobacter</taxon>
    </lineage>
</organism>
<proteinExistence type="predicted"/>
<comment type="caution">
    <text evidence="1">The sequence shown here is derived from an EMBL/GenBank/DDBJ whole genome shotgun (WGS) entry which is preliminary data.</text>
</comment>
<sequence length="42" mass="4696">MLKFGLVSAAKAKSIKFETRKQTQPQSKNGVEVVDKAKKLVY</sequence>
<dbReference type="Proteomes" id="UP000733744">
    <property type="component" value="Unassembled WGS sequence"/>
</dbReference>
<evidence type="ECO:0000313" key="2">
    <source>
        <dbReference type="Proteomes" id="UP000733744"/>
    </source>
</evidence>
<accession>A0ABY3CAN2</accession>
<protein>
    <submittedName>
        <fullName evidence="1">DUF2058 domain-containing protein</fullName>
    </submittedName>
</protein>
<name>A0ABY3CAN2_9GAMM</name>
<dbReference type="RefSeq" id="WP_127028759.1">
    <property type="nucleotide sequence ID" value="NZ_RYFG02000101.1"/>
</dbReference>
<reference evidence="1 2" key="1">
    <citation type="journal article" date="2019" name="Antonie Van Leeuwenhoek">
        <title>Description of 'Ca. Methylobacter oryzae' KRF1, a novel species from the environmentally important Methylobacter clade 2.</title>
        <authorList>
            <person name="Khatri K."/>
            <person name="Mohite J.A."/>
            <person name="Pandit P.S."/>
            <person name="Bahulikar R."/>
            <person name="Rahalkar M.C."/>
        </authorList>
    </citation>
    <scope>NUCLEOTIDE SEQUENCE [LARGE SCALE GENOMIC DNA]</scope>
    <source>
        <strain evidence="1 2">KRF1</strain>
    </source>
</reference>
<gene>
    <name evidence="1" type="ORF">EKO24_012750</name>
</gene>
<keyword evidence="2" id="KW-1185">Reference proteome</keyword>